<dbReference type="SUPFAM" id="SSF55144">
    <property type="entry name" value="LigT-like"/>
    <property type="match status" value="1"/>
</dbReference>
<dbReference type="CDD" id="cd22419">
    <property type="entry name" value="KH-I_ASCC1"/>
    <property type="match status" value="1"/>
</dbReference>
<dbReference type="SMART" id="SM00322">
    <property type="entry name" value="KH"/>
    <property type="match status" value="1"/>
</dbReference>
<organism evidence="3">
    <name type="scientific">Zeugodacus cucurbitae</name>
    <name type="common">Melon fruit fly</name>
    <name type="synonym">Bactrocera cucurbitae</name>
    <dbReference type="NCBI Taxonomy" id="28588"/>
    <lineage>
        <taxon>Eukaryota</taxon>
        <taxon>Metazoa</taxon>
        <taxon>Ecdysozoa</taxon>
        <taxon>Arthropoda</taxon>
        <taxon>Hexapoda</taxon>
        <taxon>Insecta</taxon>
        <taxon>Pterygota</taxon>
        <taxon>Neoptera</taxon>
        <taxon>Endopterygota</taxon>
        <taxon>Diptera</taxon>
        <taxon>Brachycera</taxon>
        <taxon>Muscomorpha</taxon>
        <taxon>Tephritoidea</taxon>
        <taxon>Tephritidae</taxon>
        <taxon>Zeugodacus</taxon>
        <taxon>Zeugodacus</taxon>
    </lineage>
</organism>
<dbReference type="PROSITE" id="PS50084">
    <property type="entry name" value="KH_TYPE_1"/>
    <property type="match status" value="1"/>
</dbReference>
<dbReference type="PANTHER" id="PTHR13360:SF1">
    <property type="entry name" value="ACTIVATING SIGNAL COINTEGRATOR 1 COMPLEX SUBUNIT 1"/>
    <property type="match status" value="1"/>
</dbReference>
<dbReference type="PANTHER" id="PTHR13360">
    <property type="entry name" value="ACTIVATING SIGNAL COINTEGRATOR 1 COMPLEX SUBUNIT 1"/>
    <property type="match status" value="1"/>
</dbReference>
<dbReference type="GO" id="GO:0003723">
    <property type="term" value="F:RNA binding"/>
    <property type="evidence" value="ECO:0007669"/>
    <property type="project" value="UniProtKB-UniRule"/>
</dbReference>
<dbReference type="Pfam" id="PF00013">
    <property type="entry name" value="KH_1"/>
    <property type="match status" value="1"/>
</dbReference>
<dbReference type="AlphaFoldDB" id="A0A0A1XG40"/>
<dbReference type="SUPFAM" id="SSF54791">
    <property type="entry name" value="Eukaryotic type KH-domain (KH-domain type I)"/>
    <property type="match status" value="1"/>
</dbReference>
<dbReference type="InterPro" id="IPR019510">
    <property type="entry name" value="AKAP7-like_phosphoesterase"/>
</dbReference>
<reference evidence="3" key="1">
    <citation type="submission" date="2014-11" db="EMBL/GenBank/DDBJ databases">
        <authorList>
            <person name="Geib S."/>
        </authorList>
    </citation>
    <scope>NUCLEOTIDE SEQUENCE</scope>
</reference>
<dbReference type="InterPro" id="IPR004088">
    <property type="entry name" value="KH_dom_type_1"/>
</dbReference>
<dbReference type="Gene3D" id="3.30.1370.10">
    <property type="entry name" value="K Homology domain, type 1"/>
    <property type="match status" value="1"/>
</dbReference>
<dbReference type="GO" id="GO:0005634">
    <property type="term" value="C:nucleus"/>
    <property type="evidence" value="ECO:0007669"/>
    <property type="project" value="TreeGrafter"/>
</dbReference>
<reference evidence="3" key="2">
    <citation type="journal article" date="2015" name="Gigascience">
        <title>Reconstructing a comprehensive transcriptome assembly of a white-pupal translocated strain of the pest fruit fly Bactrocera cucurbitae.</title>
        <authorList>
            <person name="Sim S.B."/>
            <person name="Calla B."/>
            <person name="Hall B."/>
            <person name="DeRego T."/>
            <person name="Geib S.M."/>
        </authorList>
    </citation>
    <scope>NUCLEOTIDE SEQUENCE</scope>
</reference>
<dbReference type="GO" id="GO:0006307">
    <property type="term" value="P:DNA alkylation repair"/>
    <property type="evidence" value="ECO:0007669"/>
    <property type="project" value="InterPro"/>
</dbReference>
<dbReference type="InterPro" id="IPR009210">
    <property type="entry name" value="ASCC1"/>
</dbReference>
<dbReference type="EMBL" id="GBXI01003948">
    <property type="protein sequence ID" value="JAD10344.1"/>
    <property type="molecule type" value="Transcribed_RNA"/>
</dbReference>
<feature type="domain" description="K Homology" evidence="2">
    <location>
        <begin position="79"/>
        <end position="152"/>
    </location>
</feature>
<evidence type="ECO:0000259" key="2">
    <source>
        <dbReference type="SMART" id="SM00322"/>
    </source>
</evidence>
<dbReference type="Pfam" id="PF10469">
    <property type="entry name" value="AKAP7_NLS"/>
    <property type="match status" value="1"/>
</dbReference>
<dbReference type="OrthoDB" id="277832at2759"/>
<dbReference type="InterPro" id="IPR009097">
    <property type="entry name" value="Cyclic_Pdiesterase"/>
</dbReference>
<dbReference type="InterPro" id="IPR004087">
    <property type="entry name" value="KH_dom"/>
</dbReference>
<keyword evidence="1" id="KW-0694">RNA-binding</keyword>
<dbReference type="Gene3D" id="3.90.1140.10">
    <property type="entry name" value="Cyclic phosphodiesterase"/>
    <property type="match status" value="1"/>
</dbReference>
<proteinExistence type="predicted"/>
<evidence type="ECO:0000256" key="1">
    <source>
        <dbReference type="PROSITE-ProRule" id="PRU00117"/>
    </source>
</evidence>
<gene>
    <name evidence="3" type="primary">Ascc1</name>
    <name evidence="3" type="ORF">g.5695</name>
</gene>
<sequence length="371" mass="42804">MSREILAPPLQRMDNNRCYRVNLIHEDFGNQFAAMQHKRNQPQAANTGTAYTEQDLYAEDDDDEQEDTGSFHIEELPSGHYKLTMHVAQSFYGGLIGFKGSTKRRIESETQTDINVPRSREGGQKQVEDITIKGKTRINVMAARRKINLLVISLRKRMRPTHFACVPLNYGEIKERFCEFKKEVLTLNLPGIDEKLFQTEECIHLTLSTCVLLDTAERSKAVEILQSCKSFLSDLKTPFQIEVRGLEIMNDDPSAVRVLYARIESPELQKFADLALQPFLRSGLGFEDYERDHVKLHMTVMNNRFRKQLDDKSARSFDAREILKRYGDYNFGRAECNEVHLCVMHHTSGDDHGTFYKITGTLKFQKDIKKI</sequence>
<dbReference type="GO" id="GO:0006355">
    <property type="term" value="P:regulation of DNA-templated transcription"/>
    <property type="evidence" value="ECO:0007669"/>
    <property type="project" value="TreeGrafter"/>
</dbReference>
<dbReference type="InterPro" id="IPR036612">
    <property type="entry name" value="KH_dom_type_1_sf"/>
</dbReference>
<protein>
    <submittedName>
        <fullName evidence="3">Activating signal cointegrator 1 complex subunit 1</fullName>
    </submittedName>
</protein>
<dbReference type="InterPro" id="IPR047538">
    <property type="entry name" value="KH-I_ASCC1"/>
</dbReference>
<accession>A0A0A1XG40</accession>
<name>A0A0A1XG40_ZEUCU</name>
<evidence type="ECO:0000313" key="3">
    <source>
        <dbReference type="EMBL" id="JAD10344.1"/>
    </source>
</evidence>